<feature type="transmembrane region" description="Helical" evidence="1">
    <location>
        <begin position="33"/>
        <end position="53"/>
    </location>
</feature>
<keyword evidence="1" id="KW-1133">Transmembrane helix</keyword>
<dbReference type="Proteomes" id="UP000781958">
    <property type="component" value="Unassembled WGS sequence"/>
</dbReference>
<name>A0ABS4SXH4_9PROT</name>
<protein>
    <submittedName>
        <fullName evidence="2">Uncharacterized protein</fullName>
    </submittedName>
</protein>
<organism evidence="2 3">
    <name type="scientific">Azospirillum rugosum</name>
    <dbReference type="NCBI Taxonomy" id="416170"/>
    <lineage>
        <taxon>Bacteria</taxon>
        <taxon>Pseudomonadati</taxon>
        <taxon>Pseudomonadota</taxon>
        <taxon>Alphaproteobacteria</taxon>
        <taxon>Rhodospirillales</taxon>
        <taxon>Azospirillaceae</taxon>
        <taxon>Azospirillum</taxon>
    </lineage>
</organism>
<dbReference type="RefSeq" id="WP_209773875.1">
    <property type="nucleotide sequence ID" value="NZ_JAGINP010000048.1"/>
</dbReference>
<evidence type="ECO:0000313" key="2">
    <source>
        <dbReference type="EMBL" id="MBP2297240.1"/>
    </source>
</evidence>
<keyword evidence="1" id="KW-0812">Transmembrane</keyword>
<proteinExistence type="predicted"/>
<sequence>MVAKSKCRNSAVDGGKRAISFCSKSIMRVLPQLIIIAALLSGPAIILVLQHNWQ</sequence>
<accession>A0ABS4SXH4</accession>
<gene>
    <name evidence="2" type="ORF">J2851_007061</name>
</gene>
<keyword evidence="1" id="KW-0472">Membrane</keyword>
<evidence type="ECO:0000256" key="1">
    <source>
        <dbReference type="SAM" id="Phobius"/>
    </source>
</evidence>
<keyword evidence="3" id="KW-1185">Reference proteome</keyword>
<evidence type="ECO:0000313" key="3">
    <source>
        <dbReference type="Proteomes" id="UP000781958"/>
    </source>
</evidence>
<reference evidence="2 3" key="1">
    <citation type="submission" date="2021-03" db="EMBL/GenBank/DDBJ databases">
        <title>Genomic Encyclopedia of Type Strains, Phase III (KMG-III): the genomes of soil and plant-associated and newly described type strains.</title>
        <authorList>
            <person name="Whitman W."/>
        </authorList>
    </citation>
    <scope>NUCLEOTIDE SEQUENCE [LARGE SCALE GENOMIC DNA]</scope>
    <source>
        <strain evidence="2 3">IMMIB AFH-6</strain>
    </source>
</reference>
<comment type="caution">
    <text evidence="2">The sequence shown here is derived from an EMBL/GenBank/DDBJ whole genome shotgun (WGS) entry which is preliminary data.</text>
</comment>
<dbReference type="EMBL" id="JAGINP010000048">
    <property type="protein sequence ID" value="MBP2297240.1"/>
    <property type="molecule type" value="Genomic_DNA"/>
</dbReference>